<dbReference type="GO" id="GO:0008772">
    <property type="term" value="F:[isocitrate dehydrogenase (NADP+)] kinase activity"/>
    <property type="evidence" value="ECO:0007669"/>
    <property type="project" value="UniProtKB-UniRule"/>
</dbReference>
<feature type="active site" evidence="11">
    <location>
        <position position="383"/>
    </location>
</feature>
<organism evidence="14 15">
    <name type="scientific">Cobetia crustatorum</name>
    <dbReference type="NCBI Taxonomy" id="553385"/>
    <lineage>
        <taxon>Bacteria</taxon>
        <taxon>Pseudomonadati</taxon>
        <taxon>Pseudomonadota</taxon>
        <taxon>Gammaproteobacteria</taxon>
        <taxon>Oceanospirillales</taxon>
        <taxon>Halomonadaceae</taxon>
        <taxon>Cobetia</taxon>
    </lineage>
</organism>
<keyword evidence="7 11" id="KW-0418">Kinase</keyword>
<evidence type="ECO:0000313" key="15">
    <source>
        <dbReference type="Proteomes" id="UP000319941"/>
    </source>
</evidence>
<comment type="catalytic activity">
    <reaction evidence="11">
        <text>L-seryl-[isocitrate dehydrogenase] + ATP = O-phospho-L-seryl-[isocitrate dehydrogenase] + ADP + H(+)</text>
        <dbReference type="Rhea" id="RHEA:43540"/>
        <dbReference type="Rhea" id="RHEA-COMP:10605"/>
        <dbReference type="Rhea" id="RHEA-COMP:10606"/>
        <dbReference type="ChEBI" id="CHEBI:15378"/>
        <dbReference type="ChEBI" id="CHEBI:29999"/>
        <dbReference type="ChEBI" id="CHEBI:30616"/>
        <dbReference type="ChEBI" id="CHEBI:83421"/>
        <dbReference type="ChEBI" id="CHEBI:456216"/>
        <dbReference type="EC" id="2.7.11.5"/>
    </reaction>
</comment>
<dbReference type="PIRSF" id="PIRSF000719">
    <property type="entry name" value="AceK"/>
    <property type="match status" value="1"/>
</dbReference>
<keyword evidence="5 11" id="KW-0808">Transferase</keyword>
<comment type="caution">
    <text evidence="14">The sequence shown here is derived from an EMBL/GenBank/DDBJ whole genome shotgun (WGS) entry which is preliminary data.</text>
</comment>
<dbReference type="InterPro" id="IPR046854">
    <property type="entry name" value="AceK_regulatory"/>
</dbReference>
<dbReference type="RefSeq" id="WP_144727983.1">
    <property type="nucleotide sequence ID" value="NZ_CAWOWR010000013.1"/>
</dbReference>
<protein>
    <recommendedName>
        <fullName evidence="11">Isocitrate dehydrogenase kinase/phosphatase</fullName>
        <shortName evidence="11">IDH kinase/phosphatase</shortName>
        <shortName evidence="11">IDHK/P</shortName>
        <ecNumber evidence="11">2.7.11.5</ecNumber>
        <ecNumber evidence="11">3.1.3.-</ecNumber>
    </recommendedName>
</protein>
<evidence type="ECO:0000256" key="2">
    <source>
        <dbReference type="ARBA" id="ARBA00022490"/>
    </source>
</evidence>
<dbReference type="GO" id="GO:0006006">
    <property type="term" value="P:glucose metabolic process"/>
    <property type="evidence" value="ECO:0007669"/>
    <property type="project" value="InterPro"/>
</dbReference>
<keyword evidence="1 11" id="KW-0329">Glyoxylate bypass</keyword>
<sequence length="592" mass="68032">MSSDYDSDERGNGQQGQRLAATVLHGFDEYRSRFKHISSDARRRFIEADWREAQQASAARINLYDEKVAATMERLGRAFEPERLSECTLWTDAKQHYMALIDQRLDYKLAETFYNSIFCNVFSHRHIRDDWMFVSSSRQEPARHSGLSISHRVPVKGNWACALESVLCEAPLGIAFEHQGRDVTLGAEMLLDALPAHVRDAPDAAFEVLRNVFYRNKGAYLVGRIEASGETLPLVLPVLHTERDGVYLDTVIIEPEEVSIIFSFTRAYFQVEIEVPGEVVGFLQTLMPDKPIGELYAAIGFYKHGKTELFRGLNEHVASRSDQFIIAPGVRGMVMAVFVLPSYRLVFKLIKDRFAPGKDMSRDQVREKYRLVKRHDRVGRLADTQEFSNFVVGRDHFAPECLAELLEVCGSSISLRGNKVLIRHCYTERMMTPLNLYLAQCDAEETRAVLNDYGNAIKQLAAADIFPGDMLLKNFGVTRHGRVVFYDYDEINYLTECNFREIPEARYPEQELASEPWYSVGPNDIFPEEFGPFLFANMELRKLFYELHPEIFQASWWQGLQDAILAGRVIDVYPYRNKRRFGIDRSQDFIDD</sequence>
<evidence type="ECO:0000256" key="5">
    <source>
        <dbReference type="ARBA" id="ARBA00022679"/>
    </source>
</evidence>
<evidence type="ECO:0000256" key="7">
    <source>
        <dbReference type="ARBA" id="ARBA00022777"/>
    </source>
</evidence>
<accession>A0A558HG87</accession>
<proteinExistence type="inferred from homology"/>
<dbReference type="InterPro" id="IPR010452">
    <property type="entry name" value="Isocitrate_DH_AceK"/>
</dbReference>
<dbReference type="EMBL" id="VNFH01000011">
    <property type="protein sequence ID" value="TVU68131.1"/>
    <property type="molecule type" value="Genomic_DNA"/>
</dbReference>
<dbReference type="STRING" id="553385.GCA_000591415_00427"/>
<dbReference type="GO" id="GO:0016208">
    <property type="term" value="F:AMP binding"/>
    <property type="evidence" value="ECO:0007669"/>
    <property type="project" value="TreeGrafter"/>
</dbReference>
<evidence type="ECO:0000256" key="6">
    <source>
        <dbReference type="ARBA" id="ARBA00022741"/>
    </source>
</evidence>
<dbReference type="PANTHER" id="PTHR39559">
    <property type="match status" value="1"/>
</dbReference>
<comment type="subcellular location">
    <subcellularLocation>
        <location evidence="11">Cytoplasm</location>
    </subcellularLocation>
</comment>
<dbReference type="EC" id="2.7.11.5" evidence="11"/>
<comment type="similarity">
    <text evidence="11">Belongs to the AceK family.</text>
</comment>
<dbReference type="InterPro" id="IPR046855">
    <property type="entry name" value="AceK_kinase"/>
</dbReference>
<keyword evidence="15" id="KW-1185">Reference proteome</keyword>
<dbReference type="GO" id="GO:0005737">
    <property type="term" value="C:cytoplasm"/>
    <property type="evidence" value="ECO:0007669"/>
    <property type="project" value="UniProtKB-SubCell"/>
</dbReference>
<evidence type="ECO:0000259" key="12">
    <source>
        <dbReference type="Pfam" id="PF06315"/>
    </source>
</evidence>
<keyword evidence="2 11" id="KW-0963">Cytoplasm</keyword>
<dbReference type="OrthoDB" id="5287793at2"/>
<evidence type="ECO:0000256" key="3">
    <source>
        <dbReference type="ARBA" id="ARBA00022527"/>
    </source>
</evidence>
<dbReference type="NCBIfam" id="NF002804">
    <property type="entry name" value="PRK02946.1"/>
    <property type="match status" value="1"/>
</dbReference>
<evidence type="ECO:0000256" key="4">
    <source>
        <dbReference type="ARBA" id="ARBA00022532"/>
    </source>
</evidence>
<feature type="domain" description="Isocitrate dehydrogenase kinase/phosphatase (AceK) regulatory" evidence="13">
    <location>
        <begin position="20"/>
        <end position="318"/>
    </location>
</feature>
<dbReference type="EC" id="3.1.3.-" evidence="11"/>
<dbReference type="AlphaFoldDB" id="A0A558HG87"/>
<name>A0A558HG87_9GAMM</name>
<dbReference type="GO" id="GO:0004674">
    <property type="term" value="F:protein serine/threonine kinase activity"/>
    <property type="evidence" value="ECO:0007669"/>
    <property type="project" value="UniProtKB-KW"/>
</dbReference>
<evidence type="ECO:0000259" key="13">
    <source>
        <dbReference type="Pfam" id="PF20423"/>
    </source>
</evidence>
<evidence type="ECO:0000256" key="11">
    <source>
        <dbReference type="HAMAP-Rule" id="MF_00747"/>
    </source>
</evidence>
<dbReference type="Proteomes" id="UP000319941">
    <property type="component" value="Unassembled WGS sequence"/>
</dbReference>
<dbReference type="HAMAP" id="MF_00747">
    <property type="entry name" value="AceK"/>
    <property type="match status" value="1"/>
</dbReference>
<dbReference type="GO" id="GO:0006099">
    <property type="term" value="P:tricarboxylic acid cycle"/>
    <property type="evidence" value="ECO:0007669"/>
    <property type="project" value="UniProtKB-UniRule"/>
</dbReference>
<keyword evidence="9 11" id="KW-0067">ATP-binding</keyword>
<dbReference type="GO" id="GO:0005524">
    <property type="term" value="F:ATP binding"/>
    <property type="evidence" value="ECO:0007669"/>
    <property type="project" value="UniProtKB-UniRule"/>
</dbReference>
<comment type="function">
    <text evidence="11">Bifunctional enzyme which can phosphorylate or dephosphorylate isocitrate dehydrogenase (IDH) on a specific serine residue. This is a regulatory mechanism which enables bacteria to bypass the Krebs cycle via the glyoxylate shunt in response to the source of carbon. When bacteria are grown on glucose, IDH is fully active and unphosphorylated, but when grown on acetate or ethanol, the activity of IDH declines drastically concomitant with its phosphorylation.</text>
</comment>
<feature type="binding site" evidence="11">
    <location>
        <begin position="327"/>
        <end position="333"/>
    </location>
    <ligand>
        <name>ATP</name>
        <dbReference type="ChEBI" id="CHEBI:30616"/>
    </ligand>
</feature>
<keyword evidence="3 11" id="KW-0723">Serine/threonine-protein kinase</keyword>
<keyword evidence="8 11" id="KW-0378">Hydrolase</keyword>
<evidence type="ECO:0000313" key="14">
    <source>
        <dbReference type="EMBL" id="TVU68131.1"/>
    </source>
</evidence>
<feature type="binding site" evidence="11">
    <location>
        <position position="348"/>
    </location>
    <ligand>
        <name>ATP</name>
        <dbReference type="ChEBI" id="CHEBI:30616"/>
    </ligand>
</feature>
<dbReference type="Pfam" id="PF06315">
    <property type="entry name" value="AceK_kinase"/>
    <property type="match status" value="1"/>
</dbReference>
<reference evidence="14 15" key="1">
    <citation type="submission" date="2019-07" db="EMBL/GenBank/DDBJ databases">
        <title>Diversity of Bacteria from Kongsfjorden, Arctic.</title>
        <authorList>
            <person name="Yu Y."/>
        </authorList>
    </citation>
    <scope>NUCLEOTIDE SEQUENCE [LARGE SCALE GENOMIC DNA]</scope>
    <source>
        <strain evidence="14 15">SM1923</strain>
    </source>
</reference>
<keyword evidence="4 11" id="KW-0816">Tricarboxylic acid cycle</keyword>
<evidence type="ECO:0000256" key="10">
    <source>
        <dbReference type="ARBA" id="ARBA00022912"/>
    </source>
</evidence>
<keyword evidence="10 11" id="KW-0904">Protein phosphatase</keyword>
<keyword evidence="6 11" id="KW-0547">Nucleotide-binding</keyword>
<gene>
    <name evidence="11 14" type="primary">aceK</name>
    <name evidence="14" type="ORF">FQP86_15195</name>
</gene>
<dbReference type="GO" id="GO:0006097">
    <property type="term" value="P:glyoxylate cycle"/>
    <property type="evidence" value="ECO:0007669"/>
    <property type="project" value="UniProtKB-UniRule"/>
</dbReference>
<evidence type="ECO:0000256" key="8">
    <source>
        <dbReference type="ARBA" id="ARBA00022801"/>
    </source>
</evidence>
<dbReference type="GO" id="GO:0004721">
    <property type="term" value="F:phosphoprotein phosphatase activity"/>
    <property type="evidence" value="ECO:0007669"/>
    <property type="project" value="UniProtKB-KW"/>
</dbReference>
<evidence type="ECO:0000256" key="9">
    <source>
        <dbReference type="ARBA" id="ARBA00022840"/>
    </source>
</evidence>
<dbReference type="Pfam" id="PF20423">
    <property type="entry name" value="AceK_regulatory"/>
    <property type="match status" value="1"/>
</dbReference>
<evidence type="ECO:0000256" key="1">
    <source>
        <dbReference type="ARBA" id="ARBA00022435"/>
    </source>
</evidence>
<feature type="domain" description="Isocitrate dehydrogenase kinase/phosphatase (AceK) kinase" evidence="12">
    <location>
        <begin position="322"/>
        <end position="576"/>
    </location>
</feature>
<dbReference type="PANTHER" id="PTHR39559:SF1">
    <property type="entry name" value="ISOCITRATE DEHYDROGENASE KINASE_PHOSPHATASE"/>
    <property type="match status" value="1"/>
</dbReference>